<feature type="chain" id="PRO_5036475171" description="Dirigent protein" evidence="2">
    <location>
        <begin position="24"/>
        <end position="115"/>
    </location>
</feature>
<reference evidence="3" key="1">
    <citation type="submission" date="2018-01" db="EMBL/GenBank/DDBJ databases">
        <authorList>
            <person name="Mao J.F."/>
        </authorList>
    </citation>
    <scope>NUCLEOTIDE SEQUENCE</scope>
    <source>
        <strain evidence="3">Huo1</strain>
        <tissue evidence="3">Leaf</tissue>
    </source>
</reference>
<evidence type="ECO:0000256" key="2">
    <source>
        <dbReference type="SAM" id="SignalP"/>
    </source>
</evidence>
<comment type="caution">
    <text evidence="3">The sequence shown here is derived from an EMBL/GenBank/DDBJ whole genome shotgun (WGS) entry which is preliminary data.</text>
</comment>
<reference evidence="3" key="2">
    <citation type="submission" date="2020-08" db="EMBL/GenBank/DDBJ databases">
        <title>Plant Genome Project.</title>
        <authorList>
            <person name="Zhang R.-G."/>
        </authorList>
    </citation>
    <scope>NUCLEOTIDE SEQUENCE</scope>
    <source>
        <strain evidence="3">Huo1</strain>
        <tissue evidence="3">Leaf</tissue>
    </source>
</reference>
<keyword evidence="4" id="KW-1185">Reference proteome</keyword>
<name>A0A8X8XYL9_SALSN</name>
<accession>A0A8X8XYL9</accession>
<dbReference type="AlphaFoldDB" id="A0A8X8XYL9"/>
<organism evidence="3">
    <name type="scientific">Salvia splendens</name>
    <name type="common">Scarlet sage</name>
    <dbReference type="NCBI Taxonomy" id="180675"/>
    <lineage>
        <taxon>Eukaryota</taxon>
        <taxon>Viridiplantae</taxon>
        <taxon>Streptophyta</taxon>
        <taxon>Embryophyta</taxon>
        <taxon>Tracheophyta</taxon>
        <taxon>Spermatophyta</taxon>
        <taxon>Magnoliopsida</taxon>
        <taxon>eudicotyledons</taxon>
        <taxon>Gunneridae</taxon>
        <taxon>Pentapetalae</taxon>
        <taxon>asterids</taxon>
        <taxon>lamiids</taxon>
        <taxon>Lamiales</taxon>
        <taxon>Lamiaceae</taxon>
        <taxon>Nepetoideae</taxon>
        <taxon>Mentheae</taxon>
        <taxon>Salviinae</taxon>
        <taxon>Salvia</taxon>
        <taxon>Salvia subgen. Calosphace</taxon>
        <taxon>core Calosphace</taxon>
    </lineage>
</organism>
<dbReference type="EMBL" id="PNBA02000006">
    <property type="protein sequence ID" value="KAG6421459.1"/>
    <property type="molecule type" value="Genomic_DNA"/>
</dbReference>
<feature type="region of interest" description="Disordered" evidence="1">
    <location>
        <begin position="77"/>
        <end position="101"/>
    </location>
</feature>
<dbReference type="Proteomes" id="UP000298416">
    <property type="component" value="Unassembled WGS sequence"/>
</dbReference>
<evidence type="ECO:0008006" key="5">
    <source>
        <dbReference type="Google" id="ProtNLM"/>
    </source>
</evidence>
<evidence type="ECO:0000313" key="3">
    <source>
        <dbReference type="EMBL" id="KAG6421459.1"/>
    </source>
</evidence>
<evidence type="ECO:0000313" key="4">
    <source>
        <dbReference type="Proteomes" id="UP000298416"/>
    </source>
</evidence>
<sequence>MRMMFCLKVVTLVTILALARVQARNIPGYAINILVLNDHDDFKSIKGELFFELHSNCYSISMPRWLVGIVAHRSKPNNLGKDELPPPPPPQADTGPGELSSYIQMPLKSTFSEKY</sequence>
<feature type="signal peptide" evidence="2">
    <location>
        <begin position="1"/>
        <end position="23"/>
    </location>
</feature>
<keyword evidence="2" id="KW-0732">Signal</keyword>
<gene>
    <name evidence="3" type="ORF">SASPL_118012</name>
</gene>
<proteinExistence type="predicted"/>
<evidence type="ECO:0000256" key="1">
    <source>
        <dbReference type="SAM" id="MobiDB-lite"/>
    </source>
</evidence>
<protein>
    <recommendedName>
        <fullName evidence="5">Dirigent protein</fullName>
    </recommendedName>
</protein>